<reference evidence="1 2" key="1">
    <citation type="submission" date="2020-03" db="EMBL/GenBank/DDBJ databases">
        <title>Genomic Encyclopedia of Type Strains, Phase IV (KMG-IV): sequencing the most valuable type-strain genomes for metagenomic binning, comparative biology and taxonomic classification.</title>
        <authorList>
            <person name="Goeker M."/>
        </authorList>
    </citation>
    <scope>NUCLEOTIDE SEQUENCE [LARGE SCALE GENOMIC DNA]</scope>
    <source>
        <strain evidence="1 2">DSM 24233</strain>
    </source>
</reference>
<dbReference type="PANTHER" id="PTHR12526">
    <property type="entry name" value="GLYCOSYLTRANSFERASE"/>
    <property type="match status" value="1"/>
</dbReference>
<sequence>MSDMLWLAHSGATLPSVRFRVLPFVADARERGIDADWVRLPKTAIARMALLFRLPRVKTLVVQKALLSPLFVRLLRSRCERLVFDFDDALWTRHPNQGARDASADAKALRRLERMCSAVDLVIAGNSFLAEKVRHVSRKQLVLPTPLDTDAYAPPADAHVRPGQPVVGWMGTSCNHFFLPEIFDSLESVADAVRVYVVSDREYALPEVFDGIFDFWDSEREVGQLQAMDIGLMPLTDDEYTRGKCGFKLLQYMACGVVPVASDVGFNREIITHGRDGFLAQTPRDFAEYVGLLAREHDLRAEMARHARETVVARFGLSAAAERLWRELELI</sequence>
<keyword evidence="1" id="KW-0808">Transferase</keyword>
<dbReference type="PANTHER" id="PTHR12526:SF639">
    <property type="entry name" value="GLYCOSYL TRANSFERASE GROUP 1"/>
    <property type="match status" value="1"/>
</dbReference>
<dbReference type="AlphaFoldDB" id="A0A846QN10"/>
<dbReference type="RefSeq" id="WP_167939746.1">
    <property type="nucleotide sequence ID" value="NZ_JAATJA010000001.1"/>
</dbReference>
<evidence type="ECO:0000313" key="2">
    <source>
        <dbReference type="Proteomes" id="UP000580856"/>
    </source>
</evidence>
<dbReference type="Proteomes" id="UP000580856">
    <property type="component" value="Unassembled WGS sequence"/>
</dbReference>
<dbReference type="GO" id="GO:0016757">
    <property type="term" value="F:glycosyltransferase activity"/>
    <property type="evidence" value="ECO:0007669"/>
    <property type="project" value="TreeGrafter"/>
</dbReference>
<organism evidence="1 2">
    <name type="scientific">Desulfobaculum xiamenense</name>
    <dbReference type="NCBI Taxonomy" id="995050"/>
    <lineage>
        <taxon>Bacteria</taxon>
        <taxon>Pseudomonadati</taxon>
        <taxon>Thermodesulfobacteriota</taxon>
        <taxon>Desulfovibrionia</taxon>
        <taxon>Desulfovibrionales</taxon>
        <taxon>Desulfovibrionaceae</taxon>
        <taxon>Desulfobaculum</taxon>
    </lineage>
</organism>
<proteinExistence type="predicted"/>
<keyword evidence="2" id="KW-1185">Reference proteome</keyword>
<dbReference type="EMBL" id="JAATJA010000001">
    <property type="protein sequence ID" value="NJB66624.1"/>
    <property type="molecule type" value="Genomic_DNA"/>
</dbReference>
<dbReference type="CDD" id="cd03801">
    <property type="entry name" value="GT4_PimA-like"/>
    <property type="match status" value="1"/>
</dbReference>
<protein>
    <submittedName>
        <fullName evidence="1">Glycosyltransferase involved in cell wall biosynthesis</fullName>
    </submittedName>
</protein>
<evidence type="ECO:0000313" key="1">
    <source>
        <dbReference type="EMBL" id="NJB66624.1"/>
    </source>
</evidence>
<dbReference type="SUPFAM" id="SSF53756">
    <property type="entry name" value="UDP-Glycosyltransferase/glycogen phosphorylase"/>
    <property type="match status" value="1"/>
</dbReference>
<accession>A0A846QN10</accession>
<gene>
    <name evidence="1" type="ORF">GGQ74_000264</name>
</gene>
<name>A0A846QN10_9BACT</name>
<comment type="caution">
    <text evidence="1">The sequence shown here is derived from an EMBL/GenBank/DDBJ whole genome shotgun (WGS) entry which is preliminary data.</text>
</comment>
<dbReference type="Gene3D" id="3.40.50.2000">
    <property type="entry name" value="Glycogen Phosphorylase B"/>
    <property type="match status" value="1"/>
</dbReference>
<dbReference type="Pfam" id="PF13692">
    <property type="entry name" value="Glyco_trans_1_4"/>
    <property type="match status" value="1"/>
</dbReference>